<protein>
    <submittedName>
        <fullName evidence="2">Uncharacterized protein</fullName>
    </submittedName>
</protein>
<sequence>MPLFDETLVHQKYLKSYYTNNTTSNNISLDVNNFDAVNLDYVGMSVINTNTTIYTQQQKFKEMQYIFCRLATVISEQGTNQYHKTRDQIKLLVELINNHKEFLIVENIRQNVDESIIREQNFSTEKCANHEGEEKNENIEANSNNTEKLNETKGNNISDATETECVTDECGTTLIESHKETIESMYIEGGNGDSQNNKDESGEINSNSISNHTCLTVVREFHKEYYHEGDSKIKNKRQIDKQKDTGMTLGNIKLPLMKKARGRPKNIDVTAIGIKRIQKLKRHQLFVNKRLFQRQQLMLECFLQKDKIKQIMYNNELITETYISDLLPDKINCMLFEDRVQINEIQQFSTAKAFKQFQELLKIRKTIKNYF</sequence>
<feature type="compositionally biased region" description="Polar residues" evidence="1">
    <location>
        <begin position="139"/>
        <end position="159"/>
    </location>
</feature>
<evidence type="ECO:0000313" key="2">
    <source>
        <dbReference type="EMBL" id="CAH1103848.1"/>
    </source>
</evidence>
<feature type="region of interest" description="Disordered" evidence="1">
    <location>
        <begin position="128"/>
        <end position="159"/>
    </location>
</feature>
<accession>A0A9P0G8I3</accession>
<reference evidence="2" key="1">
    <citation type="submission" date="2022-01" db="EMBL/GenBank/DDBJ databases">
        <authorList>
            <person name="King R."/>
        </authorList>
    </citation>
    <scope>NUCLEOTIDE SEQUENCE</scope>
</reference>
<evidence type="ECO:0000313" key="3">
    <source>
        <dbReference type="Proteomes" id="UP001153636"/>
    </source>
</evidence>
<proteinExistence type="predicted"/>
<organism evidence="2 3">
    <name type="scientific">Psylliodes chrysocephalus</name>
    <dbReference type="NCBI Taxonomy" id="3402493"/>
    <lineage>
        <taxon>Eukaryota</taxon>
        <taxon>Metazoa</taxon>
        <taxon>Ecdysozoa</taxon>
        <taxon>Arthropoda</taxon>
        <taxon>Hexapoda</taxon>
        <taxon>Insecta</taxon>
        <taxon>Pterygota</taxon>
        <taxon>Neoptera</taxon>
        <taxon>Endopterygota</taxon>
        <taxon>Coleoptera</taxon>
        <taxon>Polyphaga</taxon>
        <taxon>Cucujiformia</taxon>
        <taxon>Chrysomeloidea</taxon>
        <taxon>Chrysomelidae</taxon>
        <taxon>Galerucinae</taxon>
        <taxon>Alticini</taxon>
        <taxon>Psylliodes</taxon>
    </lineage>
</organism>
<keyword evidence="3" id="KW-1185">Reference proteome</keyword>
<dbReference type="AlphaFoldDB" id="A0A9P0G8I3"/>
<name>A0A9P0G8I3_9CUCU</name>
<dbReference type="Proteomes" id="UP001153636">
    <property type="component" value="Chromosome 15"/>
</dbReference>
<dbReference type="EMBL" id="OV651827">
    <property type="protein sequence ID" value="CAH1103848.1"/>
    <property type="molecule type" value="Genomic_DNA"/>
</dbReference>
<feature type="compositionally biased region" description="Basic and acidic residues" evidence="1">
    <location>
        <begin position="128"/>
        <end position="138"/>
    </location>
</feature>
<evidence type="ECO:0000256" key="1">
    <source>
        <dbReference type="SAM" id="MobiDB-lite"/>
    </source>
</evidence>
<dbReference type="OrthoDB" id="6784570at2759"/>
<gene>
    <name evidence="2" type="ORF">PSYICH_LOCUS4856</name>
</gene>